<dbReference type="EMBL" id="UOGF01000077">
    <property type="protein sequence ID" value="VAX31653.1"/>
    <property type="molecule type" value="Genomic_DNA"/>
</dbReference>
<sequence length="494" mass="55654">MGMIDSTSSNLLEEIRIKQAASIRDALRQAGLFRSEADGTVFAQTDRDTDYGNDLWRISPGPFFLSSTDFHFLESLGQHLLAFYEASNQLYFESLNHRAPLWVADYLNQGKPEVVREYARMKRFKRDLPLVIRPDLIPTDDGMIAAELDAVPGGIGQTAVLSAAYASNPEFSSKLIGGASGILTGFERMIRARSDQGDPLLVIVVSEESKSYRPEMTWLAKALKKRGLRSLVVTPKEVSFSEAGLCVDFEGKSERIDLLYRFFELFDLKNIPKAELMLYAAKKKKVILSPPPKAHLEEKLLFALFHHPHLKQFWQRHLSKETHAVLEKLFPKTWILDPADVPPQALIPGLEIGGNPVNDFRRLGDATKKERQFTIKPSGFSEWAWGSRGVSVGHDMSEADWRKTIDHALLQFPETPYILQQFHKGKKVRVDYADFEKGRCIEMMGRVRLSPYYFVEGKEAYLGGVLATVCSAEKKLIHGMVDAVMAPCAISDDE</sequence>
<accession>A0A3B1D4D3</accession>
<dbReference type="AlphaFoldDB" id="A0A3B1D4D3"/>
<name>A0A3B1D4D3_9ZZZZ</name>
<gene>
    <name evidence="1" type="ORF">MNBD_NITROSPIRAE01-1985</name>
</gene>
<protein>
    <submittedName>
        <fullName evidence="1">Uncharacterized protein</fullName>
    </submittedName>
</protein>
<reference evidence="1" key="1">
    <citation type="submission" date="2018-06" db="EMBL/GenBank/DDBJ databases">
        <authorList>
            <person name="Zhirakovskaya E."/>
        </authorList>
    </citation>
    <scope>NUCLEOTIDE SEQUENCE</scope>
</reference>
<evidence type="ECO:0000313" key="1">
    <source>
        <dbReference type="EMBL" id="VAX31653.1"/>
    </source>
</evidence>
<proteinExistence type="predicted"/>
<organism evidence="1">
    <name type="scientific">hydrothermal vent metagenome</name>
    <dbReference type="NCBI Taxonomy" id="652676"/>
    <lineage>
        <taxon>unclassified sequences</taxon>
        <taxon>metagenomes</taxon>
        <taxon>ecological metagenomes</taxon>
    </lineage>
</organism>
<dbReference type="SUPFAM" id="SSF56059">
    <property type="entry name" value="Glutathione synthetase ATP-binding domain-like"/>
    <property type="match status" value="1"/>
</dbReference>